<dbReference type="Proteomes" id="UP000011866">
    <property type="component" value="Chromosome"/>
</dbReference>
<dbReference type="eggNOG" id="COG3267">
    <property type="taxonomic scope" value="Bacteria"/>
</dbReference>
<sequence length="194" mass="22337">MTNSIGGNQFVLIIDEMQMLSEDDYRVLLVLQNRLELHHISMTTIGFAQPEILERISAMIVTKALNLIARFLCEPIQFEGCNESDIKNILSVYDNEKRYPEESQWTYTRFYFPQAYEAGFRLANFERMIWEALSDATRPLGTASIPMEYLTRTIEYILIANTRHDSPFFLLNKSIVESAVRASGLEIFSGLMST</sequence>
<dbReference type="KEGG" id="tol:TOL_1748"/>
<reference evidence="1 2" key="1">
    <citation type="journal article" date="2013" name="Genome Announc.">
        <title>Genome Sequence of Thalassolituus oleivorans MIL-1 (DSM 14913T).</title>
        <authorList>
            <person name="Golyshin P.N."/>
            <person name="Werner J."/>
            <person name="Chernikova T.N."/>
            <person name="Tran H."/>
            <person name="Ferrer M."/>
            <person name="Yakimov M.M."/>
            <person name="Teeling H."/>
            <person name="Golyshina O.V."/>
        </authorList>
    </citation>
    <scope>NUCLEOTIDE SEQUENCE [LARGE SCALE GENOMIC DNA]</scope>
    <source>
        <strain evidence="1 2">MIL-1</strain>
    </source>
</reference>
<evidence type="ECO:0000313" key="1">
    <source>
        <dbReference type="EMBL" id="CCU72172.1"/>
    </source>
</evidence>
<gene>
    <name evidence="1" type="ORF">TOL_1748</name>
</gene>
<evidence type="ECO:0000313" key="2">
    <source>
        <dbReference type="Proteomes" id="UP000011866"/>
    </source>
</evidence>
<dbReference type="InterPro" id="IPR027417">
    <property type="entry name" value="P-loop_NTPase"/>
</dbReference>
<proteinExistence type="predicted"/>
<organism evidence="1 2">
    <name type="scientific">Thalassolituus oleivorans MIL-1</name>
    <dbReference type="NCBI Taxonomy" id="1298593"/>
    <lineage>
        <taxon>Bacteria</taxon>
        <taxon>Pseudomonadati</taxon>
        <taxon>Pseudomonadota</taxon>
        <taxon>Gammaproteobacteria</taxon>
        <taxon>Oceanospirillales</taxon>
        <taxon>Oceanospirillaceae</taxon>
        <taxon>Thalassolituus</taxon>
    </lineage>
</organism>
<name>M5DSL2_9GAMM</name>
<accession>M5DSL2</accession>
<protein>
    <recommendedName>
        <fullName evidence="3">AAA+ ATPase domain-containing protein</fullName>
    </recommendedName>
</protein>
<dbReference type="SUPFAM" id="SSF52540">
    <property type="entry name" value="P-loop containing nucleoside triphosphate hydrolases"/>
    <property type="match status" value="1"/>
</dbReference>
<dbReference type="AlphaFoldDB" id="M5DSL2"/>
<dbReference type="HOGENOM" id="CLU_1401864_0_0_6"/>
<evidence type="ECO:0008006" key="3">
    <source>
        <dbReference type="Google" id="ProtNLM"/>
    </source>
</evidence>
<keyword evidence="2" id="KW-1185">Reference proteome</keyword>
<dbReference type="EMBL" id="HF680312">
    <property type="protein sequence ID" value="CCU72172.1"/>
    <property type="molecule type" value="Genomic_DNA"/>
</dbReference>